<dbReference type="PANTHER" id="PTHR32305">
    <property type="match status" value="1"/>
</dbReference>
<dbReference type="KEGG" id="mmai:sS8_1071"/>
<evidence type="ECO:0000256" key="1">
    <source>
        <dbReference type="ARBA" id="ARBA00022737"/>
    </source>
</evidence>
<organism evidence="5 6">
    <name type="scientific">Methylocaldum marinum</name>
    <dbReference type="NCBI Taxonomy" id="1432792"/>
    <lineage>
        <taxon>Bacteria</taxon>
        <taxon>Pseudomonadati</taxon>
        <taxon>Pseudomonadota</taxon>
        <taxon>Gammaproteobacteria</taxon>
        <taxon>Methylococcales</taxon>
        <taxon>Methylococcaceae</taxon>
        <taxon>Methylocaldum</taxon>
    </lineage>
</organism>
<evidence type="ECO:0000259" key="4">
    <source>
        <dbReference type="Pfam" id="PF25023"/>
    </source>
</evidence>
<dbReference type="InterPro" id="IPR006530">
    <property type="entry name" value="YD"/>
</dbReference>
<dbReference type="Pfam" id="PF03527">
    <property type="entry name" value="RHS"/>
    <property type="match status" value="1"/>
</dbReference>
<dbReference type="NCBIfam" id="TIGR03696">
    <property type="entry name" value="Rhs_assc_core"/>
    <property type="match status" value="1"/>
</dbReference>
<dbReference type="NCBIfam" id="TIGR01643">
    <property type="entry name" value="YD_repeat_2x"/>
    <property type="match status" value="14"/>
</dbReference>
<feature type="domain" description="Teneurin-like YD-shell" evidence="4">
    <location>
        <begin position="496"/>
        <end position="626"/>
    </location>
</feature>
<gene>
    <name evidence="5" type="ORF">sS8_1071</name>
</gene>
<evidence type="ECO:0008006" key="7">
    <source>
        <dbReference type="Google" id="ProtNLM"/>
    </source>
</evidence>
<dbReference type="SUPFAM" id="SSF69304">
    <property type="entry name" value="Tricorn protease N-terminal domain"/>
    <property type="match status" value="1"/>
</dbReference>
<accession>A0A250KMV7</accession>
<feature type="domain" description="DUF6531" evidence="3">
    <location>
        <begin position="198"/>
        <end position="267"/>
    </location>
</feature>
<keyword evidence="1" id="KW-0677">Repeat</keyword>
<dbReference type="OrthoDB" id="7030285at2"/>
<evidence type="ECO:0000259" key="2">
    <source>
        <dbReference type="Pfam" id="PF03527"/>
    </source>
</evidence>
<dbReference type="Proteomes" id="UP000266313">
    <property type="component" value="Chromosome"/>
</dbReference>
<dbReference type="Pfam" id="PF25023">
    <property type="entry name" value="TEN_YD-shell"/>
    <property type="match status" value="1"/>
</dbReference>
<keyword evidence="6" id="KW-1185">Reference proteome</keyword>
<evidence type="ECO:0000313" key="5">
    <source>
        <dbReference type="EMBL" id="BBA33033.1"/>
    </source>
</evidence>
<dbReference type="InterPro" id="IPR031325">
    <property type="entry name" value="RHS_repeat"/>
</dbReference>
<dbReference type="InterPro" id="IPR056823">
    <property type="entry name" value="TEN-like_YD-shell"/>
</dbReference>
<evidence type="ECO:0000259" key="3">
    <source>
        <dbReference type="Pfam" id="PF20148"/>
    </source>
</evidence>
<evidence type="ECO:0000313" key="6">
    <source>
        <dbReference type="Proteomes" id="UP000266313"/>
    </source>
</evidence>
<dbReference type="InterPro" id="IPR022385">
    <property type="entry name" value="Rhs_assc_core"/>
</dbReference>
<dbReference type="Gene3D" id="2.180.10.10">
    <property type="entry name" value="RHS repeat-associated core"/>
    <property type="match status" value="3"/>
</dbReference>
<dbReference type="RefSeq" id="WP_119628708.1">
    <property type="nucleotide sequence ID" value="NZ_AP017928.1"/>
</dbReference>
<sequence length="1366" mass="152282">MMPAAKHGDPQLGVDIHLCTTPVPTPLPTPHISVVFDPFDYIPIIGATVTVCGMKRATAGTAGMVVHIPPGFPFAPKLPDTDDELFMGSSTVIADGDPFSYISLPVLGCQVAGMVSPFRLRKKGGPRIMVLPTIFNLAIPTTVFVGGPPTISMMGLAFKGAFAGLGKLAKSGVFKRFRQKLFKNMKPGFLKCTVLRAEPVNILNGEVSVEQQDFELPGRLPLRWVRSYGSSGDHVGLCGTGWQTPADIRLEYDGTDGSVLMHGPDVGPIAFERLPAAVGEQGAELELMDGARLTDTGDEYRVATKDDRIYHFPKSLVRRDPRGRLCWPIGRLSDRCGNALDVEYRGGRIVAIHESAGRRLALTLENDRLTAVTLHDPASGTEHTFVRYQYDAAGDLVAVIDPLGAPYRFAYDAHRMIRHTDRNGLSFHYAYEQAPDGSWRVVHAWGDGGLYDYRFDYSDLLNERRITDSLGQVTLIKLDEQGLPINETDPLGGMTLYEYDDAGRTTAVVDPDGRRTEYTYDARGNLLKLTRPDGHAITTEFDETDKAVRITDPNGGLWQQAWDRRGLLIEQKTPLGHVSRYEYDAHGQLVAYTNPRGARTELRFDAFGNLIGIKDALGQVTRFAYDPLGNLVGRLDPLGRKTLYRYDAKSRLTEVRLPSGATVRCGYDGEDNLTRYMDENGAETRLEYFGQGEIAKRLQPDGHTVQYHYDTEERLIGVTNQRGETYRLERDALGRIIEEVDYWGQSRRYDYTLAGHLRRSVDPLGRAIHYRTDPLGRIVEKALPAPDGGDKPWIERFAYDANGNLIGCANPEIRIERRFDPDGRLIEEKQGETFTLRNAYDEAGNRIARHTEFKRGDTVIAHAVRYAYDALDQAIDIAIDDHAPIQIERDAAGQIVRERLSPRLRREVDYSADGYLTRQRIRTDADTVVDLAYDYDAAGNLTERRDARFGIDRYVYDPVGRITQHLDPHGQVKHYLNDPAGDRLTTRIVEHEAAQAGTPDAQGEWSREGEYEGAFYRFDRAGNLIERHDRRGALHLRWDANQRLIESRLEGVSTRYRYDPLGRRIEKRTGDKVTTFVWDGDALVGDWIEDPTDPVVPAKGMAREWVYYPETFEPLALLGGRSGPNTLLHYHNDPNGCPIRLTDSKGEVLWAASYTAWGQIARLHVGYVDNPIRLQGQYEDGETGLNYNRQRYYDPMIGAFVSRDPIGLAGGDNSYRYAPNVLGWIDPYGLSCGKITGDPGVLRRKLIAARAGDLSAAAEIRVARLLKAEGKHVHFIDDLRNPAGTFDFLVDGVPTDVKRISGLGRNAAGDIAKGVRQVGANGQVIIVRPGTAAQSLNDYQDFANTFTPRQPGVTRRVVDEDALPPL</sequence>
<reference evidence="5 6" key="1">
    <citation type="submission" date="2016-12" db="EMBL/GenBank/DDBJ databases">
        <title>Genome sequencing of Methylocaldum marinum.</title>
        <authorList>
            <person name="Takeuchi M."/>
            <person name="Kamagata Y."/>
            <person name="Hiraoka S."/>
            <person name="Oshima K."/>
            <person name="Hattori M."/>
            <person name="Iwasaki W."/>
        </authorList>
    </citation>
    <scope>NUCLEOTIDE SEQUENCE [LARGE SCALE GENOMIC DNA]</scope>
    <source>
        <strain evidence="5 6">S8</strain>
    </source>
</reference>
<feature type="domain" description="RHS protein conserved region" evidence="2">
    <location>
        <begin position="1129"/>
        <end position="1162"/>
    </location>
</feature>
<name>A0A250KMV7_9GAMM</name>
<dbReference type="InterPro" id="IPR045351">
    <property type="entry name" value="DUF6531"/>
</dbReference>
<dbReference type="Pfam" id="PF05593">
    <property type="entry name" value="RHS_repeat"/>
    <property type="match status" value="2"/>
</dbReference>
<dbReference type="CDD" id="cd14740">
    <property type="entry name" value="PAAR_4"/>
    <property type="match status" value="1"/>
</dbReference>
<protein>
    <recommendedName>
        <fullName evidence="7">Type IV secretion protein Rhs</fullName>
    </recommendedName>
</protein>
<proteinExistence type="predicted"/>
<dbReference type="Pfam" id="PF20148">
    <property type="entry name" value="DUF6531"/>
    <property type="match status" value="1"/>
</dbReference>
<dbReference type="InterPro" id="IPR001826">
    <property type="entry name" value="RHS"/>
</dbReference>
<dbReference type="EMBL" id="AP017928">
    <property type="protein sequence ID" value="BBA33033.1"/>
    <property type="molecule type" value="Genomic_DNA"/>
</dbReference>
<dbReference type="PRINTS" id="PR00394">
    <property type="entry name" value="RHSPROTEIN"/>
</dbReference>
<dbReference type="Gene3D" id="3.90.930.1">
    <property type="match status" value="1"/>
</dbReference>
<dbReference type="InterPro" id="IPR050708">
    <property type="entry name" value="T6SS_VgrG/RHS"/>
</dbReference>
<dbReference type="PANTHER" id="PTHR32305:SF15">
    <property type="entry name" value="PROTEIN RHSA-RELATED"/>
    <property type="match status" value="1"/>
</dbReference>